<accession>A0ABW2PC53</accession>
<comment type="caution">
    <text evidence="5">The sequence shown here is derived from an EMBL/GenBank/DDBJ whole genome shotgun (WGS) entry which is preliminary data.</text>
</comment>
<evidence type="ECO:0000313" key="5">
    <source>
        <dbReference type="EMBL" id="MFC7387161.1"/>
    </source>
</evidence>
<dbReference type="PANTHER" id="PTHR30461">
    <property type="entry name" value="DNA-INVERTASE FROM LAMBDOID PROPHAGE"/>
    <property type="match status" value="1"/>
</dbReference>
<keyword evidence="2" id="KW-0238">DNA-binding</keyword>
<dbReference type="SUPFAM" id="SSF46689">
    <property type="entry name" value="Homeodomain-like"/>
    <property type="match status" value="1"/>
</dbReference>
<dbReference type="SMART" id="SM00857">
    <property type="entry name" value="Resolvase"/>
    <property type="match status" value="1"/>
</dbReference>
<dbReference type="SUPFAM" id="SSF53041">
    <property type="entry name" value="Resolvase-like"/>
    <property type="match status" value="1"/>
</dbReference>
<dbReference type="PROSITE" id="PS51736">
    <property type="entry name" value="RECOMBINASES_3"/>
    <property type="match status" value="1"/>
</dbReference>
<reference evidence="6" key="1">
    <citation type="journal article" date="2019" name="Int. J. Syst. Evol. Microbiol.">
        <title>The Global Catalogue of Microorganisms (GCM) 10K type strain sequencing project: providing services to taxonomists for standard genome sequencing and annotation.</title>
        <authorList>
            <consortium name="The Broad Institute Genomics Platform"/>
            <consortium name="The Broad Institute Genome Sequencing Center for Infectious Disease"/>
            <person name="Wu L."/>
            <person name="Ma J."/>
        </authorList>
    </citation>
    <scope>NUCLEOTIDE SEQUENCE [LARGE SCALE GENOMIC DNA]</scope>
    <source>
        <strain evidence="6">CECT 7649</strain>
    </source>
</reference>
<keyword evidence="6" id="KW-1185">Reference proteome</keyword>
<dbReference type="InterPro" id="IPR036162">
    <property type="entry name" value="Resolvase-like_N_sf"/>
</dbReference>
<dbReference type="PANTHER" id="PTHR30461:SF2">
    <property type="entry name" value="SERINE RECOMBINASE PINE-RELATED"/>
    <property type="match status" value="1"/>
</dbReference>
<dbReference type="Pfam" id="PF02796">
    <property type="entry name" value="HTH_7"/>
    <property type="match status" value="1"/>
</dbReference>
<dbReference type="InterPro" id="IPR006119">
    <property type="entry name" value="Resolv_N"/>
</dbReference>
<protein>
    <submittedName>
        <fullName evidence="5">Recombinase family protein</fullName>
    </submittedName>
</protein>
<dbReference type="InterPro" id="IPR009057">
    <property type="entry name" value="Homeodomain-like_sf"/>
</dbReference>
<dbReference type="Gene3D" id="3.40.50.1390">
    <property type="entry name" value="Resolvase, N-terminal catalytic domain"/>
    <property type="match status" value="1"/>
</dbReference>
<dbReference type="EMBL" id="JBHTCG010000034">
    <property type="protein sequence ID" value="MFC7387161.1"/>
    <property type="molecule type" value="Genomic_DNA"/>
</dbReference>
<dbReference type="Gene3D" id="1.10.10.60">
    <property type="entry name" value="Homeodomain-like"/>
    <property type="match status" value="1"/>
</dbReference>
<dbReference type="InterPro" id="IPR006120">
    <property type="entry name" value="Resolvase_HTH_dom"/>
</dbReference>
<dbReference type="Proteomes" id="UP001596496">
    <property type="component" value="Unassembled WGS sequence"/>
</dbReference>
<dbReference type="InterPro" id="IPR050639">
    <property type="entry name" value="SSR_resolvase"/>
</dbReference>
<evidence type="ECO:0000256" key="1">
    <source>
        <dbReference type="ARBA" id="ARBA00009913"/>
    </source>
</evidence>
<evidence type="ECO:0000256" key="3">
    <source>
        <dbReference type="ARBA" id="ARBA00023172"/>
    </source>
</evidence>
<evidence type="ECO:0000313" key="6">
    <source>
        <dbReference type="Proteomes" id="UP001596496"/>
    </source>
</evidence>
<gene>
    <name evidence="5" type="ORF">ACFQSB_33480</name>
</gene>
<evidence type="ECO:0000259" key="4">
    <source>
        <dbReference type="PROSITE" id="PS51736"/>
    </source>
</evidence>
<organism evidence="5 6">
    <name type="scientific">Sphaerisporangium rhizosphaerae</name>
    <dbReference type="NCBI Taxonomy" id="2269375"/>
    <lineage>
        <taxon>Bacteria</taxon>
        <taxon>Bacillati</taxon>
        <taxon>Actinomycetota</taxon>
        <taxon>Actinomycetes</taxon>
        <taxon>Streptosporangiales</taxon>
        <taxon>Streptosporangiaceae</taxon>
        <taxon>Sphaerisporangium</taxon>
    </lineage>
</organism>
<feature type="domain" description="Resolvase/invertase-type recombinase catalytic" evidence="4">
    <location>
        <begin position="26"/>
        <end position="165"/>
    </location>
</feature>
<keyword evidence="3" id="KW-0233">DNA recombination</keyword>
<evidence type="ECO:0000256" key="2">
    <source>
        <dbReference type="ARBA" id="ARBA00023125"/>
    </source>
</evidence>
<proteinExistence type="inferred from homology"/>
<dbReference type="RefSeq" id="WP_380830834.1">
    <property type="nucleotide sequence ID" value="NZ_JBHTCG010000034.1"/>
</dbReference>
<name>A0ABW2PC53_9ACTN</name>
<dbReference type="CDD" id="cd03768">
    <property type="entry name" value="SR_ResInv"/>
    <property type="match status" value="1"/>
</dbReference>
<comment type="similarity">
    <text evidence="1">Belongs to the site-specific recombinase resolvase family.</text>
</comment>
<sequence length="214" mass="22783">MNTSTEHAAGHAAAGAKTGSVPSNAIRVGYARISTRTQDHLSQMEALAAAHCRQIVEETASTRKDRPKLRATVAAMKAGDTLVIYKPDRIARSVKELLVFLEDELAPRGINLHILSGICAGVHRPGGRSVADKMLFMVAAMAAEMERDLISERTLDGLAAAAAHGRKGGRPTTVTDDVLAIARARRARGESITAIAKHLGIGRSTLYRALEDDA</sequence>
<dbReference type="Pfam" id="PF00239">
    <property type="entry name" value="Resolvase"/>
    <property type="match status" value="1"/>
</dbReference>